<dbReference type="InterPro" id="IPR002197">
    <property type="entry name" value="HTH_Fis"/>
</dbReference>
<evidence type="ECO:0000256" key="2">
    <source>
        <dbReference type="ARBA" id="ARBA00022840"/>
    </source>
</evidence>
<dbReference type="SUPFAM" id="SSF52540">
    <property type="entry name" value="P-loop containing nucleoside triphosphate hydrolases"/>
    <property type="match status" value="1"/>
</dbReference>
<accession>A5G1U9</accession>
<keyword evidence="1" id="KW-0547">Nucleotide-binding</keyword>
<dbReference type="PRINTS" id="PR01590">
    <property type="entry name" value="HTHFIS"/>
</dbReference>
<dbReference type="GO" id="GO:0006355">
    <property type="term" value="P:regulation of DNA-templated transcription"/>
    <property type="evidence" value="ECO:0007669"/>
    <property type="project" value="InterPro"/>
</dbReference>
<dbReference type="PANTHER" id="PTHR32071:SF77">
    <property type="entry name" value="TRANSCRIPTIONAL REGULATORY PROTEIN"/>
    <property type="match status" value="1"/>
</dbReference>
<dbReference type="GO" id="GO:0005524">
    <property type="term" value="F:ATP binding"/>
    <property type="evidence" value="ECO:0007669"/>
    <property type="project" value="UniProtKB-KW"/>
</dbReference>
<evidence type="ECO:0000256" key="4">
    <source>
        <dbReference type="ARBA" id="ARBA00023015"/>
    </source>
</evidence>
<protein>
    <submittedName>
        <fullName evidence="9">GAF modulated sigma54 specific transcriptional regulator, Fis family</fullName>
    </submittedName>
</protein>
<dbReference type="HOGENOM" id="CLU_000445_8_12_5"/>
<dbReference type="GO" id="GO:0043565">
    <property type="term" value="F:sequence-specific DNA binding"/>
    <property type="evidence" value="ECO:0007669"/>
    <property type="project" value="InterPro"/>
</dbReference>
<proteinExistence type="predicted"/>
<evidence type="ECO:0000313" key="10">
    <source>
        <dbReference type="Proteomes" id="UP000000245"/>
    </source>
</evidence>
<evidence type="ECO:0000313" key="9">
    <source>
        <dbReference type="EMBL" id="ABQ31831.1"/>
    </source>
</evidence>
<evidence type="ECO:0000256" key="7">
    <source>
        <dbReference type="ARBA" id="ARBA00023163"/>
    </source>
</evidence>
<dbReference type="InterPro" id="IPR058031">
    <property type="entry name" value="AAA_lid_NorR"/>
</dbReference>
<dbReference type="PANTHER" id="PTHR32071">
    <property type="entry name" value="TRANSCRIPTIONAL REGULATORY PROTEIN"/>
    <property type="match status" value="1"/>
</dbReference>
<keyword evidence="10" id="KW-1185">Reference proteome</keyword>
<dbReference type="Proteomes" id="UP000000245">
    <property type="component" value="Chromosome"/>
</dbReference>
<evidence type="ECO:0000256" key="3">
    <source>
        <dbReference type="ARBA" id="ARBA00023012"/>
    </source>
</evidence>
<dbReference type="InterPro" id="IPR029016">
    <property type="entry name" value="GAF-like_dom_sf"/>
</dbReference>
<dbReference type="PROSITE" id="PS50045">
    <property type="entry name" value="SIGMA54_INTERACT_4"/>
    <property type="match status" value="1"/>
</dbReference>
<dbReference type="STRING" id="349163.Acry_2640"/>
<keyword evidence="3" id="KW-0902">Two-component regulatory system</keyword>
<dbReference type="EMBL" id="CP000697">
    <property type="protein sequence ID" value="ABQ31831.1"/>
    <property type="molecule type" value="Genomic_DNA"/>
</dbReference>
<dbReference type="FunFam" id="3.40.50.300:FF:000006">
    <property type="entry name" value="DNA-binding transcriptional regulator NtrC"/>
    <property type="match status" value="1"/>
</dbReference>
<keyword evidence="5" id="KW-0238">DNA-binding</keyword>
<dbReference type="AlphaFoldDB" id="A5G1U9"/>
<keyword evidence="6" id="KW-0010">Activator</keyword>
<dbReference type="Gene3D" id="3.30.450.40">
    <property type="match status" value="1"/>
</dbReference>
<evidence type="ECO:0000256" key="5">
    <source>
        <dbReference type="ARBA" id="ARBA00023125"/>
    </source>
</evidence>
<feature type="domain" description="Sigma-54 factor interaction" evidence="8">
    <location>
        <begin position="358"/>
        <end position="581"/>
    </location>
</feature>
<dbReference type="Pfam" id="PF01590">
    <property type="entry name" value="GAF"/>
    <property type="match status" value="1"/>
</dbReference>
<name>A5G1U9_ACICJ</name>
<dbReference type="eggNOG" id="COG3284">
    <property type="taxonomic scope" value="Bacteria"/>
</dbReference>
<evidence type="ECO:0000256" key="1">
    <source>
        <dbReference type="ARBA" id="ARBA00022741"/>
    </source>
</evidence>
<organism evidence="9 10">
    <name type="scientific">Acidiphilium cryptum (strain JF-5)</name>
    <dbReference type="NCBI Taxonomy" id="349163"/>
    <lineage>
        <taxon>Bacteria</taxon>
        <taxon>Pseudomonadati</taxon>
        <taxon>Pseudomonadota</taxon>
        <taxon>Alphaproteobacteria</taxon>
        <taxon>Acetobacterales</taxon>
        <taxon>Acidocellaceae</taxon>
        <taxon>Acidiphilium</taxon>
    </lineage>
</organism>
<dbReference type="InterPro" id="IPR003018">
    <property type="entry name" value="GAF"/>
</dbReference>
<dbReference type="InterPro" id="IPR025944">
    <property type="entry name" value="Sigma_54_int_dom_CS"/>
</dbReference>
<dbReference type="SMART" id="SM00382">
    <property type="entry name" value="AAA"/>
    <property type="match status" value="1"/>
</dbReference>
<dbReference type="Pfam" id="PF00158">
    <property type="entry name" value="Sigma54_activat"/>
    <property type="match status" value="1"/>
</dbReference>
<dbReference type="PROSITE" id="PS00676">
    <property type="entry name" value="SIGMA54_INTERACT_2"/>
    <property type="match status" value="1"/>
</dbReference>
<keyword evidence="4" id="KW-0805">Transcription regulation</keyword>
<dbReference type="InterPro" id="IPR002078">
    <property type="entry name" value="Sigma_54_int"/>
</dbReference>
<evidence type="ECO:0000256" key="6">
    <source>
        <dbReference type="ARBA" id="ARBA00023159"/>
    </source>
</evidence>
<dbReference type="Gene3D" id="1.10.8.60">
    <property type="match status" value="1"/>
</dbReference>
<dbReference type="Pfam" id="PF25601">
    <property type="entry name" value="AAA_lid_14"/>
    <property type="match status" value="1"/>
</dbReference>
<dbReference type="GO" id="GO:0000160">
    <property type="term" value="P:phosphorelay signal transduction system"/>
    <property type="evidence" value="ECO:0007669"/>
    <property type="project" value="UniProtKB-KW"/>
</dbReference>
<dbReference type="InterPro" id="IPR027417">
    <property type="entry name" value="P-loop_NTPase"/>
</dbReference>
<dbReference type="InterPro" id="IPR025943">
    <property type="entry name" value="Sigma_54_int_dom_ATP-bd_2"/>
</dbReference>
<keyword evidence="2" id="KW-0067">ATP-binding</keyword>
<reference evidence="9 10" key="1">
    <citation type="submission" date="2007-05" db="EMBL/GenBank/DDBJ databases">
        <title>Complete sequence of chromosome of Acidiphilium cryptum JF-5.</title>
        <authorList>
            <consortium name="US DOE Joint Genome Institute"/>
            <person name="Copeland A."/>
            <person name="Lucas S."/>
            <person name="Lapidus A."/>
            <person name="Barry K."/>
            <person name="Detter J.C."/>
            <person name="Glavina del Rio T."/>
            <person name="Hammon N."/>
            <person name="Israni S."/>
            <person name="Dalin E."/>
            <person name="Tice H."/>
            <person name="Pitluck S."/>
            <person name="Sims D."/>
            <person name="Brettin T."/>
            <person name="Bruce D."/>
            <person name="Han C."/>
            <person name="Schmutz J."/>
            <person name="Larimer F."/>
            <person name="Land M."/>
            <person name="Hauser L."/>
            <person name="Kyrpides N."/>
            <person name="Kim E."/>
            <person name="Magnuson T."/>
            <person name="Richardson P."/>
        </authorList>
    </citation>
    <scope>NUCLEOTIDE SEQUENCE [LARGE SCALE GENOMIC DNA]</scope>
    <source>
        <strain evidence="9 10">JF-5</strain>
    </source>
</reference>
<dbReference type="InterPro" id="IPR003593">
    <property type="entry name" value="AAA+_ATPase"/>
</dbReference>
<dbReference type="Gene3D" id="1.10.10.60">
    <property type="entry name" value="Homeodomain-like"/>
    <property type="match status" value="1"/>
</dbReference>
<dbReference type="PROSITE" id="PS00688">
    <property type="entry name" value="SIGMA54_INTERACT_3"/>
    <property type="match status" value="1"/>
</dbReference>
<dbReference type="Pfam" id="PF02954">
    <property type="entry name" value="HTH_8"/>
    <property type="match status" value="1"/>
</dbReference>
<dbReference type="KEGG" id="acr:Acry_2640"/>
<gene>
    <name evidence="9" type="ordered locus">Acry_2640</name>
</gene>
<keyword evidence="7" id="KW-0804">Transcription</keyword>
<sequence length="657" mass="69214">MFRCGPCPYNLHIGKGSAEDQLKHPAGCPTRPGWQKAIGGNMLAHRATDSRLAQARSLLELGRAIPAGLLAAPIAASWRRCLDAGLDPHHPPNVGRIEQHELERHRAAHETARRLARAEMQALHRQLGRDSFVLAFADPDGVLIDSLVSEGRRGDIEAFGIVPGTVWEESLVGTNALGTASASRQRIAVRGAEHFFTHHQRLSCIAAPIFLPDRTLAGVLDATCFSEAYAPNARAIVALAAAEIEARLFRARLAGKRLLAIHGRAEFLDTAYAGLLALDAADRVVAANDQARFILAGLPEPIGATFGALFAPAELRPGAAGTLTDRAGRLFHARLDQPETARPRKIAPTQGVPAADAPVAEDPAARAALDMAARAAARGMPVLIRGATGTGKEVAARYAHRASGRSGRFVAVNCAAIPPDLIAAELFGHVEGAFTGARRGGAAGLAVEADGGTLFLDEIGDLPLPLQAALLRFLDDFSVRPVGGGMPRLVDVLLLTATNVDLGEAVAAGRFRADLYYRLAIAEITLPALRERSDIRPLAAHLLEQVAPGTRLEPAAASRLARHDFPGNVRELRNVLARAALTGEKVIGEETIAALLPAETAAPAAAGQSVLRDVQARRIEAALRAAGGNISRAARALGVSRNTIYRAIGRTPPTAAG</sequence>
<dbReference type="SUPFAM" id="SSF46689">
    <property type="entry name" value="Homeodomain-like"/>
    <property type="match status" value="1"/>
</dbReference>
<dbReference type="CDD" id="cd00009">
    <property type="entry name" value="AAA"/>
    <property type="match status" value="1"/>
</dbReference>
<dbReference type="Gene3D" id="3.40.50.300">
    <property type="entry name" value="P-loop containing nucleotide triphosphate hydrolases"/>
    <property type="match status" value="1"/>
</dbReference>
<dbReference type="InterPro" id="IPR009057">
    <property type="entry name" value="Homeodomain-like_sf"/>
</dbReference>
<evidence type="ECO:0000259" key="8">
    <source>
        <dbReference type="PROSITE" id="PS50045"/>
    </source>
</evidence>